<evidence type="ECO:0000313" key="2">
    <source>
        <dbReference type="Proteomes" id="UP001642540"/>
    </source>
</evidence>
<sequence length="452" mass="51300">MVSFIVDLCAFSPNGLNLACVTQTEKRILIRRCDEPNAKLNVEHKFPVHTPVDRIEWSPDSGFIAASCRKQAVICIYSIIYPNWKCKLSFGVVDQVGGIGLEGFCWTPDARHLLCVSSQYIFLSVWSIRNKCAQYIKDIWRIAQGYSFSSDGSLLAIAHANEQYKPYIAVYSCKTWTKENSFSVASRDLAGISWAPSCDKDILVCWDSNLFSNLYIYDIHKGHLLKHYSPHGLSSGFKSVDWTSGGHFLVCTTHRNEIHVLNGLTFGVLIHEVLEPSYDNPVQYEIFYEPSRTTENPKLGMSKYHRLSKWPPTYLEDPFTTNMKKGSKSALPNWTVLVKISEDGNYLACLTHLYSHVVWVYDLISARLAAILIHQNSVIDIGWHPYSMKLVILCRNSSGLLHFWTPSNSPSPYIHSTINTPNNLESANVQWSPQGNFLTIRDQNMLQMLTNC</sequence>
<dbReference type="Proteomes" id="UP001642540">
    <property type="component" value="Unassembled WGS sequence"/>
</dbReference>
<dbReference type="PANTHER" id="PTHR16220:SF0">
    <property type="entry name" value="WD REPEAT-CONTAINING PROTEIN WRAP73"/>
    <property type="match status" value="1"/>
</dbReference>
<evidence type="ECO:0008006" key="3">
    <source>
        <dbReference type="Google" id="ProtNLM"/>
    </source>
</evidence>
<dbReference type="EMBL" id="CAXLJM020000104">
    <property type="protein sequence ID" value="CAL8134220.1"/>
    <property type="molecule type" value="Genomic_DNA"/>
</dbReference>
<dbReference type="InterPro" id="IPR015943">
    <property type="entry name" value="WD40/YVTN_repeat-like_dom_sf"/>
</dbReference>
<accession>A0ABP1RRY1</accession>
<organism evidence="1 2">
    <name type="scientific">Orchesella dallaii</name>
    <dbReference type="NCBI Taxonomy" id="48710"/>
    <lineage>
        <taxon>Eukaryota</taxon>
        <taxon>Metazoa</taxon>
        <taxon>Ecdysozoa</taxon>
        <taxon>Arthropoda</taxon>
        <taxon>Hexapoda</taxon>
        <taxon>Collembola</taxon>
        <taxon>Entomobryomorpha</taxon>
        <taxon>Entomobryoidea</taxon>
        <taxon>Orchesellidae</taxon>
        <taxon>Orchesellinae</taxon>
        <taxon>Orchesella</taxon>
    </lineage>
</organism>
<name>A0ABP1RRY1_9HEXA</name>
<reference evidence="1 2" key="1">
    <citation type="submission" date="2024-08" db="EMBL/GenBank/DDBJ databases">
        <authorList>
            <person name="Cucini C."/>
            <person name="Frati F."/>
        </authorList>
    </citation>
    <scope>NUCLEOTIDE SEQUENCE [LARGE SCALE GENOMIC DNA]</scope>
</reference>
<dbReference type="SUPFAM" id="SSF82171">
    <property type="entry name" value="DPP6 N-terminal domain-like"/>
    <property type="match status" value="1"/>
</dbReference>
<dbReference type="InterPro" id="IPR052778">
    <property type="entry name" value="Centrosome-WD_assoc"/>
</dbReference>
<gene>
    <name evidence="1" type="ORF">ODALV1_LOCUS25421</name>
</gene>
<protein>
    <recommendedName>
        <fullName evidence="3">WD repeat-containing protein WRAP73</fullName>
    </recommendedName>
</protein>
<dbReference type="PANTHER" id="PTHR16220">
    <property type="entry name" value="WD REPEAT PROTEIN 8-RELATED"/>
    <property type="match status" value="1"/>
</dbReference>
<comment type="caution">
    <text evidence="1">The sequence shown here is derived from an EMBL/GenBank/DDBJ whole genome shotgun (WGS) entry which is preliminary data.</text>
</comment>
<keyword evidence="2" id="KW-1185">Reference proteome</keyword>
<proteinExistence type="predicted"/>
<dbReference type="Gene3D" id="2.130.10.10">
    <property type="entry name" value="YVTN repeat-like/Quinoprotein amine dehydrogenase"/>
    <property type="match status" value="2"/>
</dbReference>
<evidence type="ECO:0000313" key="1">
    <source>
        <dbReference type="EMBL" id="CAL8134220.1"/>
    </source>
</evidence>